<evidence type="ECO:0000313" key="2">
    <source>
        <dbReference type="Proteomes" id="UP000526003"/>
    </source>
</evidence>
<sequence>MTMVAMSQPDHQPRIECKAMATINKFTKITGWKQREEVQELGDISGMVAEPVIRTILGGRSATVSGWFDEASGNGYEVAEITLHTWELS</sequence>
<protein>
    <submittedName>
        <fullName evidence="1">Uncharacterized protein</fullName>
    </submittedName>
</protein>
<organism evidence="1 2">
    <name type="scientific">Pseudomonas kielensis</name>
    <dbReference type="NCBI Taxonomy" id="2762577"/>
    <lineage>
        <taxon>Bacteria</taxon>
        <taxon>Pseudomonadati</taxon>
        <taxon>Pseudomonadota</taxon>
        <taxon>Gammaproteobacteria</taxon>
        <taxon>Pseudomonadales</taxon>
        <taxon>Pseudomonadaceae</taxon>
        <taxon>Pseudomonas</taxon>
    </lineage>
</organism>
<keyword evidence="2" id="KW-1185">Reference proteome</keyword>
<evidence type="ECO:0000313" key="1">
    <source>
        <dbReference type="EMBL" id="MBC2692703.1"/>
    </source>
</evidence>
<comment type="caution">
    <text evidence="1">The sequence shown here is derived from an EMBL/GenBank/DDBJ whole genome shotgun (WGS) entry which is preliminary data.</text>
</comment>
<dbReference type="RefSeq" id="WP_185818976.1">
    <property type="nucleotide sequence ID" value="NZ_JACMYG010000031.1"/>
</dbReference>
<dbReference type="EMBL" id="JACMYG010000031">
    <property type="protein sequence ID" value="MBC2692703.1"/>
    <property type="molecule type" value="Genomic_DNA"/>
</dbReference>
<gene>
    <name evidence="1" type="ORF">H7995_23215</name>
</gene>
<reference evidence="1 2" key="1">
    <citation type="submission" date="2020-08" db="EMBL/GenBank/DDBJ databases">
        <title>Pseudomonas sp. nov.</title>
        <authorList>
            <person name="Gieschler S."/>
            <person name="Fiedler G."/>
            <person name="Brinks E."/>
            <person name="Boehnlein C."/>
            <person name="Franz C.M.A.P."/>
            <person name="Kabisch J."/>
        </authorList>
    </citation>
    <scope>NUCLEOTIDE SEQUENCE [LARGE SCALE GENOMIC DNA]</scope>
    <source>
        <strain evidence="1 2">MBT-1</strain>
    </source>
</reference>
<dbReference type="AlphaFoldDB" id="A0A7X1GJD3"/>
<proteinExistence type="predicted"/>
<name>A0A7X1GJD3_9PSED</name>
<accession>A0A7X1GJD3</accession>
<dbReference type="Proteomes" id="UP000526003">
    <property type="component" value="Unassembled WGS sequence"/>
</dbReference>